<protein>
    <recommendedName>
        <fullName evidence="2">Glycosyl hydrolase</fullName>
    </recommendedName>
</protein>
<dbReference type="Gene3D" id="2.130.10.10">
    <property type="entry name" value="YVTN repeat-like/Quinoprotein amine dehydrogenase"/>
    <property type="match status" value="1"/>
</dbReference>
<dbReference type="AlphaFoldDB" id="A0A382SER2"/>
<evidence type="ECO:0000313" key="1">
    <source>
        <dbReference type="EMBL" id="SVD08384.1"/>
    </source>
</evidence>
<dbReference type="InterPro" id="IPR015943">
    <property type="entry name" value="WD40/YVTN_repeat-like_dom_sf"/>
</dbReference>
<reference evidence="1" key="1">
    <citation type="submission" date="2018-05" db="EMBL/GenBank/DDBJ databases">
        <authorList>
            <person name="Lanie J.A."/>
            <person name="Ng W.-L."/>
            <person name="Kazmierczak K.M."/>
            <person name="Andrzejewski T.M."/>
            <person name="Davidsen T.M."/>
            <person name="Wayne K.J."/>
            <person name="Tettelin H."/>
            <person name="Glass J.I."/>
            <person name="Rusch D."/>
            <person name="Podicherti R."/>
            <person name="Tsui H.-C.T."/>
            <person name="Winkler M.E."/>
        </authorList>
    </citation>
    <scope>NUCLEOTIDE SEQUENCE</scope>
</reference>
<organism evidence="1">
    <name type="scientific">marine metagenome</name>
    <dbReference type="NCBI Taxonomy" id="408172"/>
    <lineage>
        <taxon>unclassified sequences</taxon>
        <taxon>metagenomes</taxon>
        <taxon>ecological metagenomes</taxon>
    </lineage>
</organism>
<accession>A0A382SER2</accession>
<dbReference type="EMBL" id="UINC01128559">
    <property type="protein sequence ID" value="SVD08384.1"/>
    <property type="molecule type" value="Genomic_DNA"/>
</dbReference>
<evidence type="ECO:0008006" key="2">
    <source>
        <dbReference type="Google" id="ProtNLM"/>
    </source>
</evidence>
<sequence>MATTKHIPTNKNNTDLYLNDIKWRCIGPPRGGRVIAVAGDPIDDQVFYFGACAGGVWKTYDGGTYWENISDGFFSSASVGALAVSESNPNTIYVG</sequence>
<dbReference type="InterPro" id="IPR036278">
    <property type="entry name" value="Sialidase_sf"/>
</dbReference>
<dbReference type="SUPFAM" id="SSF50939">
    <property type="entry name" value="Sialidases"/>
    <property type="match status" value="1"/>
</dbReference>
<gene>
    <name evidence="1" type="ORF">METZ01_LOCUS361238</name>
</gene>
<feature type="non-terminal residue" evidence="1">
    <location>
        <position position="95"/>
    </location>
</feature>
<name>A0A382SER2_9ZZZZ</name>
<proteinExistence type="predicted"/>